<dbReference type="CDD" id="cd09732">
    <property type="entry name" value="Csx1_III-U"/>
    <property type="match status" value="1"/>
</dbReference>
<dbReference type="AlphaFoldDB" id="A0A951Q575"/>
<proteinExistence type="predicted"/>
<dbReference type="NCBIfam" id="TIGR02549">
    <property type="entry name" value="CRISPR_DxTHG"/>
    <property type="match status" value="1"/>
</dbReference>
<organism evidence="1 2">
    <name type="scientific">Mojavia pulchra JT2-VF2</name>
    <dbReference type="NCBI Taxonomy" id="287848"/>
    <lineage>
        <taxon>Bacteria</taxon>
        <taxon>Bacillati</taxon>
        <taxon>Cyanobacteriota</taxon>
        <taxon>Cyanophyceae</taxon>
        <taxon>Nostocales</taxon>
        <taxon>Nostocaceae</taxon>
    </lineage>
</organism>
<comment type="caution">
    <text evidence="1">The sequence shown here is derived from an EMBL/GenBank/DDBJ whole genome shotgun (WGS) entry which is preliminary data.</text>
</comment>
<dbReference type="InterPro" id="IPR013383">
    <property type="entry name" value="CRISPR-assoc_prot_DxTHG_CS"/>
</dbReference>
<protein>
    <submittedName>
        <fullName evidence="1">TIGR02221 family CRISPR-associated protein</fullName>
    </submittedName>
</protein>
<dbReference type="Proteomes" id="UP000715781">
    <property type="component" value="Unassembled WGS sequence"/>
</dbReference>
<gene>
    <name evidence="1" type="ORF">KME32_33745</name>
</gene>
<sequence length="403" mass="45764">MRKIITFLGIQAKKTTYSFEGVNYNGEVFAEALHQFCTYDSMLVCVTSEAKKKTFSILEKLEDERIEAIDIPNGETTEEMWETFKAITDRVNENDNVIFDITHGLRSLPFLVFLFAAYLKAAKDVTIEAIYYGAWELGFSNNGIAPVINLSEFVSMLDWITATDQFTQTGDAQRLAKLLNPDGKASNITKKAATTLSEVSLATLLCQPLQLATKAQSLESDLLKAQEQLQLTAPPFEMLRQRITDTFGNFISDFQKDAKKALESQFRLIIWYQNNNRLIEAMTLAREWLINAVTYRLGLPFTLKISTREKLIARAISGLEMVSRDDLTVEELNEYGRIIYDTWTEKDNLIQLWNVLQPVRNGLDHAGHQDGAMSISKIVKTANEKVKPLLINLAITWELENCY</sequence>
<dbReference type="EMBL" id="JAHHHN010000053">
    <property type="protein sequence ID" value="MBW4565960.1"/>
    <property type="molecule type" value="Genomic_DNA"/>
</dbReference>
<name>A0A951Q575_9NOST</name>
<evidence type="ECO:0000313" key="1">
    <source>
        <dbReference type="EMBL" id="MBW4565960.1"/>
    </source>
</evidence>
<dbReference type="SUPFAM" id="SSF160980">
    <property type="entry name" value="SSO1389-like"/>
    <property type="match status" value="1"/>
</dbReference>
<evidence type="ECO:0000313" key="2">
    <source>
        <dbReference type="Proteomes" id="UP000715781"/>
    </source>
</evidence>
<dbReference type="InterPro" id="IPR011742">
    <property type="entry name" value="CRISPR-assoc_prot_TM1812"/>
</dbReference>
<reference evidence="1" key="1">
    <citation type="submission" date="2021-05" db="EMBL/GenBank/DDBJ databases">
        <authorList>
            <person name="Pietrasiak N."/>
            <person name="Ward R."/>
            <person name="Stajich J.E."/>
            <person name="Kurbessoian T."/>
        </authorList>
    </citation>
    <scope>NUCLEOTIDE SEQUENCE</scope>
    <source>
        <strain evidence="1">JT2-VF2</strain>
    </source>
</reference>
<reference evidence="1" key="2">
    <citation type="journal article" date="2022" name="Microbiol. Resour. Announc.">
        <title>Metagenome Sequencing to Explore Phylogenomics of Terrestrial Cyanobacteria.</title>
        <authorList>
            <person name="Ward R.D."/>
            <person name="Stajich J.E."/>
            <person name="Johansen J.R."/>
            <person name="Huntemann M."/>
            <person name="Clum A."/>
            <person name="Foster B."/>
            <person name="Foster B."/>
            <person name="Roux S."/>
            <person name="Palaniappan K."/>
            <person name="Varghese N."/>
            <person name="Mukherjee S."/>
            <person name="Reddy T.B.K."/>
            <person name="Daum C."/>
            <person name="Copeland A."/>
            <person name="Chen I.A."/>
            <person name="Ivanova N.N."/>
            <person name="Kyrpides N.C."/>
            <person name="Shapiro N."/>
            <person name="Eloe-Fadrosh E.A."/>
            <person name="Pietrasiak N."/>
        </authorList>
    </citation>
    <scope>NUCLEOTIDE SEQUENCE</scope>
    <source>
        <strain evidence="1">JT2-VF2</strain>
    </source>
</reference>
<dbReference type="NCBIfam" id="TIGR02221">
    <property type="entry name" value="cas_TM1812"/>
    <property type="match status" value="1"/>
</dbReference>
<accession>A0A951Q575</accession>